<evidence type="ECO:0000313" key="2">
    <source>
        <dbReference type="EMBL" id="OBV40130.1"/>
    </source>
</evidence>
<protein>
    <submittedName>
        <fullName evidence="2">Phasin family protein</fullName>
    </submittedName>
</protein>
<reference evidence="2 3" key="1">
    <citation type="submission" date="2016-04" db="EMBL/GenBank/DDBJ databases">
        <title>Draft genome sequence of Janthinobacterium psychrotolerans sp. nov., isolated from freshwater sediments in Denmark.</title>
        <authorList>
            <person name="Gong X."/>
            <person name="Skrivergaard S."/>
            <person name="Korsgaard B.S."/>
            <person name="Schreiber L."/>
            <person name="Marshall I.P."/>
            <person name="Finster K."/>
            <person name="Schramm A."/>
        </authorList>
    </citation>
    <scope>NUCLEOTIDE SEQUENCE [LARGE SCALE GENOMIC DNA]</scope>
    <source>
        <strain evidence="2 3">S3-2</strain>
    </source>
</reference>
<organism evidence="2 3">
    <name type="scientific">Janthinobacterium psychrotolerans</name>
    <dbReference type="NCBI Taxonomy" id="1747903"/>
    <lineage>
        <taxon>Bacteria</taxon>
        <taxon>Pseudomonadati</taxon>
        <taxon>Pseudomonadota</taxon>
        <taxon>Betaproteobacteria</taxon>
        <taxon>Burkholderiales</taxon>
        <taxon>Oxalobacteraceae</taxon>
        <taxon>Janthinobacterium</taxon>
    </lineage>
</organism>
<dbReference type="AlphaFoldDB" id="A0A1A7C5U2"/>
<evidence type="ECO:0000313" key="3">
    <source>
        <dbReference type="Proteomes" id="UP000092713"/>
    </source>
</evidence>
<accession>A0A1A7C5U2</accession>
<gene>
    <name evidence="2" type="ORF">ASR47_101445</name>
</gene>
<name>A0A1A7C5U2_9BURK</name>
<dbReference type="Proteomes" id="UP000092713">
    <property type="component" value="Unassembled WGS sequence"/>
</dbReference>
<evidence type="ECO:0000259" key="1">
    <source>
        <dbReference type="Pfam" id="PF09361"/>
    </source>
</evidence>
<dbReference type="RefSeq" id="WP_065307185.1">
    <property type="nucleotide sequence ID" value="NZ_LOCQ01000049.1"/>
</dbReference>
<comment type="caution">
    <text evidence="2">The sequence shown here is derived from an EMBL/GenBank/DDBJ whole genome shotgun (WGS) entry which is preliminary data.</text>
</comment>
<dbReference type="Pfam" id="PF09361">
    <property type="entry name" value="Phasin_2"/>
    <property type="match status" value="1"/>
</dbReference>
<dbReference type="InterPro" id="IPR018968">
    <property type="entry name" value="Phasin"/>
</dbReference>
<keyword evidence="3" id="KW-1185">Reference proteome</keyword>
<dbReference type="STRING" id="1747903.ASR47_101445"/>
<proteinExistence type="predicted"/>
<dbReference type="EMBL" id="LOCQ01000049">
    <property type="protein sequence ID" value="OBV40130.1"/>
    <property type="molecule type" value="Genomic_DNA"/>
</dbReference>
<sequence>MFTNSISPALQAHLDVQLTFVTELSRKMFDTAMRVNELNMRLAQDMLEEMASTNHRILAARGGSEAMSAAAGQVQPRADKLRHYQQQLSHLMADANVEMNRTAEAHLPEASRTAIAFADELVRKTAEETEKATQRQRDMMDKMHAGAHSDGASRQEHAQAH</sequence>
<dbReference type="OrthoDB" id="8702604at2"/>
<feature type="domain" description="Phasin" evidence="1">
    <location>
        <begin position="17"/>
        <end position="106"/>
    </location>
</feature>